<dbReference type="RefSeq" id="WP_084283577.1">
    <property type="nucleotide sequence ID" value="NZ_FWXJ01000007.1"/>
</dbReference>
<dbReference type="OrthoDB" id="9134283at2"/>
<evidence type="ECO:0008006" key="3">
    <source>
        <dbReference type="Google" id="ProtNLM"/>
    </source>
</evidence>
<accession>A0A1W2A2S5</accession>
<sequence length="105" mass="12102">MKIIHQIRLLCLLSLILVITACERQVYTTWECNGVFPDKQKFSFILDGSNMKFQENRQLKFCGSLGNSSFFDEVCPVQIETSKVVFIPKKGDFIEDSHAFRCFAL</sequence>
<evidence type="ECO:0000313" key="2">
    <source>
        <dbReference type="Proteomes" id="UP000192708"/>
    </source>
</evidence>
<proteinExistence type="predicted"/>
<dbReference type="Proteomes" id="UP000192708">
    <property type="component" value="Unassembled WGS sequence"/>
</dbReference>
<organism evidence="1 2">
    <name type="scientific">Polynucleobacter kasalickyi</name>
    <dbReference type="NCBI Taxonomy" id="1938817"/>
    <lineage>
        <taxon>Bacteria</taxon>
        <taxon>Pseudomonadati</taxon>
        <taxon>Pseudomonadota</taxon>
        <taxon>Betaproteobacteria</taxon>
        <taxon>Burkholderiales</taxon>
        <taxon>Burkholderiaceae</taxon>
        <taxon>Polynucleobacter</taxon>
    </lineage>
</organism>
<dbReference type="PROSITE" id="PS51257">
    <property type="entry name" value="PROKAR_LIPOPROTEIN"/>
    <property type="match status" value="1"/>
</dbReference>
<gene>
    <name evidence="1" type="ORF">SAMN06296008_10757</name>
</gene>
<dbReference type="EMBL" id="FWXJ01000007">
    <property type="protein sequence ID" value="SMC54965.1"/>
    <property type="molecule type" value="Genomic_DNA"/>
</dbReference>
<dbReference type="STRING" id="1938817.SAMN06296008_10757"/>
<reference evidence="1 2" key="1">
    <citation type="submission" date="2017-04" db="EMBL/GenBank/DDBJ databases">
        <authorList>
            <person name="Afonso C.L."/>
            <person name="Miller P.J."/>
            <person name="Scott M.A."/>
            <person name="Spackman E."/>
            <person name="Goraichik I."/>
            <person name="Dimitrov K.M."/>
            <person name="Suarez D.L."/>
            <person name="Swayne D.E."/>
        </authorList>
    </citation>
    <scope>NUCLEOTIDE SEQUENCE [LARGE SCALE GENOMIC DNA]</scope>
    <source>
        <strain evidence="1 2">VK13</strain>
    </source>
</reference>
<name>A0A1W2A2S5_9BURK</name>
<protein>
    <recommendedName>
        <fullName evidence="3">Lipoprotein</fullName>
    </recommendedName>
</protein>
<evidence type="ECO:0000313" key="1">
    <source>
        <dbReference type="EMBL" id="SMC54965.1"/>
    </source>
</evidence>
<keyword evidence="2" id="KW-1185">Reference proteome</keyword>
<dbReference type="AlphaFoldDB" id="A0A1W2A2S5"/>